<feature type="transmembrane region" description="Helical" evidence="1">
    <location>
        <begin position="220"/>
        <end position="237"/>
    </location>
</feature>
<dbReference type="Proteomes" id="UP000198217">
    <property type="component" value="Chromosome I"/>
</dbReference>
<dbReference type="AlphaFoldDB" id="A0A1C5I1X7"/>
<gene>
    <name evidence="2" type="ORF">GA0070609_2639</name>
</gene>
<keyword evidence="3" id="KW-1185">Reference proteome</keyword>
<organism evidence="2 3">
    <name type="scientific">Micromonospora echinaurantiaca</name>
    <dbReference type="NCBI Taxonomy" id="47857"/>
    <lineage>
        <taxon>Bacteria</taxon>
        <taxon>Bacillati</taxon>
        <taxon>Actinomycetota</taxon>
        <taxon>Actinomycetes</taxon>
        <taxon>Micromonosporales</taxon>
        <taxon>Micromonosporaceae</taxon>
        <taxon>Micromonospora</taxon>
    </lineage>
</organism>
<dbReference type="EMBL" id="LT607750">
    <property type="protein sequence ID" value="SCG52272.1"/>
    <property type="molecule type" value="Genomic_DNA"/>
</dbReference>
<sequence length="678" mass="72971">MLAGPRAADQQVVAAVAVQQPAGSPAAVDPTADQVTVVDVVSTPAVRTPGALPPGAADPAARNRLPDLAALIETTLRGHLDGDADLRPLLDALDAQLSPDPGALQAVLQEVWDQTLRLGTEASEAAMRGRSWSDAGAVEAGLAPLLTLAPVVTQVASSLLATFGAALPPVTDYPDELQAVMRGMAAFGGGLRDGLTGSGLCELQFYEDIYAKFCTSMQEHMLIASTVVQAGMVVGIGERLVEDLIGIVALILLLSSGPILVAVLCYAGWSLWQAGAEQVARETGGMLAAAAAEPFLKLHAAPVGVEFLFLLGRIMGPVFLDAILFMIGEGAVVAGARNAAQAARMADIWAKLKTFWATLPDVQPLLDKVEAQAFELLDFFKPALATLGTEAEEKFLRLLQRERSDALLAEIRDYVESLTEDPAEATKAIGTILDFLDDLTEEEFAGLLAFDQYRPYSNASPAHPGPQYAEVGWVDLLFIQGMEGSAKELLALLGPIAGRLCRQHDGIRTVLGDYLFGGGKFTGAAGVLLAARRILAERPDAWLRFEVDAGDRVLDIVAYGAEYIWTGEGFRRQYFLQLIAEVKTYPSGTLTQDQYHKLLRQMRKDLVRHATSGDPGLELLSWMIDPVGYQALNEQLRYMFWEALHLEHGNLVNQGVDYLALEVALMERLEAGQLLMPY</sequence>
<keyword evidence="1" id="KW-0812">Transmembrane</keyword>
<keyword evidence="1" id="KW-0472">Membrane</keyword>
<feature type="transmembrane region" description="Helical" evidence="1">
    <location>
        <begin position="314"/>
        <end position="336"/>
    </location>
</feature>
<name>A0A1C5I1X7_9ACTN</name>
<evidence type="ECO:0000313" key="3">
    <source>
        <dbReference type="Proteomes" id="UP000198217"/>
    </source>
</evidence>
<proteinExistence type="predicted"/>
<keyword evidence="1" id="KW-1133">Transmembrane helix</keyword>
<protein>
    <submittedName>
        <fullName evidence="2">Uncharacterized protein</fullName>
    </submittedName>
</protein>
<reference evidence="2 3" key="1">
    <citation type="submission" date="2016-06" db="EMBL/GenBank/DDBJ databases">
        <authorList>
            <person name="Kjaerup R.B."/>
            <person name="Dalgaard T.S."/>
            <person name="Juul-Madsen H.R."/>
        </authorList>
    </citation>
    <scope>NUCLEOTIDE SEQUENCE [LARGE SCALE GENOMIC DNA]</scope>
    <source>
        <strain evidence="2 3">DSM 43904</strain>
    </source>
</reference>
<evidence type="ECO:0000256" key="1">
    <source>
        <dbReference type="SAM" id="Phobius"/>
    </source>
</evidence>
<accession>A0A1C5I1X7</accession>
<evidence type="ECO:0000313" key="2">
    <source>
        <dbReference type="EMBL" id="SCG52272.1"/>
    </source>
</evidence>
<feature type="transmembrane region" description="Helical" evidence="1">
    <location>
        <begin position="244"/>
        <end position="269"/>
    </location>
</feature>
<dbReference type="RefSeq" id="WP_088994065.1">
    <property type="nucleotide sequence ID" value="NZ_LT607750.1"/>
</dbReference>